<sequence>MEKVQTLLWVVLGLGAFVYRMVQKMRNTAAQEERERPRAPAVPALPTATFQELLKQMQARNADEPGVPRPPVTSQSLPAPASPAARPNTLGGRPMPVARPQERRPRRPLRRLTSLEAPATARPMSPATPVVQRGANLPRAVVLAQPDATYRPFGAPAPAAESTGAAVRRLLTQPANVRAAFVLSEILNRRPW</sequence>
<feature type="compositionally biased region" description="Low complexity" evidence="1">
    <location>
        <begin position="78"/>
        <end position="87"/>
    </location>
</feature>
<dbReference type="KEGG" id="hnv:DDQ68_06465"/>
<dbReference type="EMBL" id="CP029145">
    <property type="protein sequence ID" value="AWM32463.1"/>
    <property type="molecule type" value="Genomic_DNA"/>
</dbReference>
<keyword evidence="2" id="KW-0812">Transmembrane</keyword>
<dbReference type="OrthoDB" id="885126at2"/>
<organism evidence="3 4">
    <name type="scientific">Hymenobacter nivis</name>
    <dbReference type="NCBI Taxonomy" id="1850093"/>
    <lineage>
        <taxon>Bacteria</taxon>
        <taxon>Pseudomonadati</taxon>
        <taxon>Bacteroidota</taxon>
        <taxon>Cytophagia</taxon>
        <taxon>Cytophagales</taxon>
        <taxon>Hymenobacteraceae</taxon>
        <taxon>Hymenobacter</taxon>
    </lineage>
</organism>
<evidence type="ECO:0000313" key="4">
    <source>
        <dbReference type="Proteomes" id="UP000245999"/>
    </source>
</evidence>
<keyword evidence="4" id="KW-1185">Reference proteome</keyword>
<evidence type="ECO:0000256" key="2">
    <source>
        <dbReference type="SAM" id="Phobius"/>
    </source>
</evidence>
<keyword evidence="2" id="KW-0472">Membrane</keyword>
<evidence type="ECO:0000313" key="3">
    <source>
        <dbReference type="EMBL" id="AWM32463.1"/>
    </source>
</evidence>
<keyword evidence="2" id="KW-1133">Transmembrane helix</keyword>
<reference evidence="4" key="1">
    <citation type="submission" date="2018-04" db="EMBL/GenBank/DDBJ databases">
        <title>Complete genome of Antarctic heterotrophic bacterium Hymenobacter nivis.</title>
        <authorList>
            <person name="Terashima M."/>
        </authorList>
    </citation>
    <scope>NUCLEOTIDE SEQUENCE [LARGE SCALE GENOMIC DNA]</scope>
    <source>
        <strain evidence="4">NBRC 111535</strain>
    </source>
</reference>
<gene>
    <name evidence="3" type="ORF">DDQ68_06465</name>
</gene>
<feature type="region of interest" description="Disordered" evidence="1">
    <location>
        <begin position="61"/>
        <end position="130"/>
    </location>
</feature>
<protein>
    <submittedName>
        <fullName evidence="3">Uncharacterized protein</fullName>
    </submittedName>
</protein>
<evidence type="ECO:0000256" key="1">
    <source>
        <dbReference type="SAM" id="MobiDB-lite"/>
    </source>
</evidence>
<dbReference type="AlphaFoldDB" id="A0A2Z3GFX0"/>
<dbReference type="Proteomes" id="UP000245999">
    <property type="component" value="Chromosome"/>
</dbReference>
<accession>A0A2Z3GFX0</accession>
<name>A0A2Z3GFX0_9BACT</name>
<dbReference type="RefSeq" id="WP_109655569.1">
    <property type="nucleotide sequence ID" value="NZ_CP029145.1"/>
</dbReference>
<feature type="transmembrane region" description="Helical" evidence="2">
    <location>
        <begin position="6"/>
        <end position="22"/>
    </location>
</feature>
<proteinExistence type="predicted"/>